<dbReference type="InterPro" id="IPR011889">
    <property type="entry name" value="Liste_lipo_26"/>
</dbReference>
<gene>
    <name evidence="1" type="ORF">TrVE_jg3932</name>
</gene>
<comment type="caution">
    <text evidence="1">The sequence shown here is derived from an EMBL/GenBank/DDBJ whole genome shotgun (WGS) entry which is preliminary data.</text>
</comment>
<reference evidence="2" key="1">
    <citation type="journal article" date="2023" name="Commun. Biol.">
        <title>Genome analysis of Parmales, the sister group of diatoms, reveals the evolutionary specialization of diatoms from phago-mixotrophs to photoautotrophs.</title>
        <authorList>
            <person name="Ban H."/>
            <person name="Sato S."/>
            <person name="Yoshikawa S."/>
            <person name="Yamada K."/>
            <person name="Nakamura Y."/>
            <person name="Ichinomiya M."/>
            <person name="Sato N."/>
            <person name="Blanc-Mathieu R."/>
            <person name="Endo H."/>
            <person name="Kuwata A."/>
            <person name="Ogata H."/>
        </authorList>
    </citation>
    <scope>NUCLEOTIDE SEQUENCE [LARGE SCALE GENOMIC DNA]</scope>
    <source>
        <strain evidence="2">NIES 3699</strain>
    </source>
</reference>
<dbReference type="NCBIfam" id="TIGR02167">
    <property type="entry name" value="Liste_lipo_26"/>
    <property type="match status" value="2"/>
</dbReference>
<feature type="non-terminal residue" evidence="1">
    <location>
        <position position="221"/>
    </location>
</feature>
<dbReference type="Proteomes" id="UP001165160">
    <property type="component" value="Unassembled WGS sequence"/>
</dbReference>
<protein>
    <recommendedName>
        <fullName evidence="3">BspA family leucine-rich repeat surface protein</fullName>
    </recommendedName>
</protein>
<feature type="non-terminal residue" evidence="1">
    <location>
        <position position="1"/>
    </location>
</feature>
<dbReference type="InterPro" id="IPR005046">
    <property type="entry name" value="DUF285"/>
</dbReference>
<organism evidence="1 2">
    <name type="scientific">Triparma verrucosa</name>
    <dbReference type="NCBI Taxonomy" id="1606542"/>
    <lineage>
        <taxon>Eukaryota</taxon>
        <taxon>Sar</taxon>
        <taxon>Stramenopiles</taxon>
        <taxon>Ochrophyta</taxon>
        <taxon>Bolidophyceae</taxon>
        <taxon>Parmales</taxon>
        <taxon>Triparmaceae</taxon>
        <taxon>Triparma</taxon>
    </lineage>
</organism>
<accession>A0A9W6ZCS2</accession>
<sequence>AEYEEDRELTLVIYGELNNWNVSEVTDMKNLFKDMEDFNENISAWNVGRVESFAGMFKNATSFNKSKIKGWKPQQREWKLRNDTLKTAVKEFKEDKELAIVIYGELNNWNVTEVTDMKYLFKDMESFNEDISRWNVRNVDHFDGIFDNTPFRKYQKLVESWKTKYRGKRLKNEELRTVLTKYKEDRELTLVIYGELNNWNVSEVTDMKNLFKDMEDFNENI</sequence>
<keyword evidence="2" id="KW-1185">Reference proteome</keyword>
<proteinExistence type="predicted"/>
<evidence type="ECO:0000313" key="2">
    <source>
        <dbReference type="Proteomes" id="UP001165160"/>
    </source>
</evidence>
<dbReference type="Pfam" id="PF03382">
    <property type="entry name" value="DUF285"/>
    <property type="match status" value="3"/>
</dbReference>
<evidence type="ECO:0000313" key="1">
    <source>
        <dbReference type="EMBL" id="GMH49861.1"/>
    </source>
</evidence>
<evidence type="ECO:0008006" key="3">
    <source>
        <dbReference type="Google" id="ProtNLM"/>
    </source>
</evidence>
<dbReference type="EMBL" id="BRXX01000612">
    <property type="protein sequence ID" value="GMH49861.1"/>
    <property type="molecule type" value="Genomic_DNA"/>
</dbReference>
<name>A0A9W6ZCS2_9STRA</name>
<dbReference type="AlphaFoldDB" id="A0A9W6ZCS2"/>